<evidence type="ECO:0000313" key="3">
    <source>
        <dbReference type="Proteomes" id="UP000250321"/>
    </source>
</evidence>
<proteinExistence type="predicted"/>
<name>A0A314UVN2_PRUYE</name>
<accession>A0A314UVN2</accession>
<dbReference type="Proteomes" id="UP000250321">
    <property type="component" value="Unassembled WGS sequence"/>
</dbReference>
<gene>
    <name evidence="2" type="ORF">Pyn_37169</name>
</gene>
<reference evidence="2 3" key="1">
    <citation type="submission" date="2018-02" db="EMBL/GenBank/DDBJ databases">
        <title>Draft genome of wild Prunus yedoensis var. nudiflora.</title>
        <authorList>
            <person name="Baek S."/>
            <person name="Kim J.-H."/>
            <person name="Choi K."/>
            <person name="Kim G.-B."/>
            <person name="Cho A."/>
            <person name="Jang H."/>
            <person name="Shin C.-H."/>
            <person name="Yu H.-J."/>
            <person name="Mun J.-H."/>
        </authorList>
    </citation>
    <scope>NUCLEOTIDE SEQUENCE [LARGE SCALE GENOMIC DNA]</scope>
    <source>
        <strain evidence="3">cv. Jeju island</strain>
        <tissue evidence="2">Leaf</tissue>
    </source>
</reference>
<comment type="caution">
    <text evidence="2">The sequence shown here is derived from an EMBL/GenBank/DDBJ whole genome shotgun (WGS) entry which is preliminary data.</text>
</comment>
<evidence type="ECO:0000313" key="2">
    <source>
        <dbReference type="EMBL" id="PQM41563.1"/>
    </source>
</evidence>
<keyword evidence="1" id="KW-0732">Signal</keyword>
<organism evidence="2 3">
    <name type="scientific">Prunus yedoensis var. nudiflora</name>
    <dbReference type="NCBI Taxonomy" id="2094558"/>
    <lineage>
        <taxon>Eukaryota</taxon>
        <taxon>Viridiplantae</taxon>
        <taxon>Streptophyta</taxon>
        <taxon>Embryophyta</taxon>
        <taxon>Tracheophyta</taxon>
        <taxon>Spermatophyta</taxon>
        <taxon>Magnoliopsida</taxon>
        <taxon>eudicotyledons</taxon>
        <taxon>Gunneridae</taxon>
        <taxon>Pentapetalae</taxon>
        <taxon>rosids</taxon>
        <taxon>fabids</taxon>
        <taxon>Rosales</taxon>
        <taxon>Rosaceae</taxon>
        <taxon>Amygdaloideae</taxon>
        <taxon>Amygdaleae</taxon>
        <taxon>Prunus</taxon>
    </lineage>
</organism>
<dbReference type="EMBL" id="PJQY01002944">
    <property type="protein sequence ID" value="PQM41563.1"/>
    <property type="molecule type" value="Genomic_DNA"/>
</dbReference>
<feature type="signal peptide" evidence="1">
    <location>
        <begin position="1"/>
        <end position="23"/>
    </location>
</feature>
<sequence length="105" mass="11373">MGLPIRLHGVPLGALLALPFLLAMFSREVFFDAGEVAESSRGVMVDACGLGAQVDLASGFFCSLLLELPRKIVSSSVKLKVLLPLEPFVAHLTYEPVCCHERFGR</sequence>
<feature type="chain" id="PRO_5016437702" evidence="1">
    <location>
        <begin position="24"/>
        <end position="105"/>
    </location>
</feature>
<dbReference type="AlphaFoldDB" id="A0A314UVN2"/>
<keyword evidence="3" id="KW-1185">Reference proteome</keyword>
<evidence type="ECO:0000256" key="1">
    <source>
        <dbReference type="SAM" id="SignalP"/>
    </source>
</evidence>
<protein>
    <submittedName>
        <fullName evidence="2">Uncharacterized protein</fullName>
    </submittedName>
</protein>